<feature type="region of interest" description="Disordered" evidence="1">
    <location>
        <begin position="1"/>
        <end position="89"/>
    </location>
</feature>
<name>A0A6A6R1W3_9PEZI</name>
<dbReference type="PANTHER" id="PTHR42085:SF4">
    <property type="entry name" value="F-BOX DOMAIN-CONTAINING PROTEIN"/>
    <property type="match status" value="1"/>
</dbReference>
<dbReference type="OrthoDB" id="5272396at2759"/>
<sequence length="359" mass="40473">MANLDRDSRIVDADEKDEATQLDAKEASLDSDLDNDEASPHSDTEDDFADAGSADESFDSDSGEDQSELNDFYESDGLGESHIESKSLDSESGGIAHALVAQLKPALITEERKKELLKWVPSQKTDSDRISFLDISLEIREMIYKEALVCEGSICFRDDLPDFHILWDSSDSEADDNKPDSSNRGANKDRPFQQLFSVCRQVYAECQKVFYSCNKFVGRPQAIHSFRDHEIKFIQSPYNALVRRVEYGIYWESLRNWPGAFGDHLSKVREWMPAAKYVQYTLRWADDLIGLDGEPSSEASLKRTATLLKAYTLGHEELPTWLDFAVRGSKEDEEHMAASVAIWRKKTADGTGLDDGDTL</sequence>
<proteinExistence type="predicted"/>
<evidence type="ECO:0000313" key="2">
    <source>
        <dbReference type="EMBL" id="KAF2497833.1"/>
    </source>
</evidence>
<dbReference type="AlphaFoldDB" id="A0A6A6R1W3"/>
<gene>
    <name evidence="2" type="ORF">BU16DRAFT_580413</name>
</gene>
<organism evidence="2 3">
    <name type="scientific">Lophium mytilinum</name>
    <dbReference type="NCBI Taxonomy" id="390894"/>
    <lineage>
        <taxon>Eukaryota</taxon>
        <taxon>Fungi</taxon>
        <taxon>Dikarya</taxon>
        <taxon>Ascomycota</taxon>
        <taxon>Pezizomycotina</taxon>
        <taxon>Dothideomycetes</taxon>
        <taxon>Pleosporomycetidae</taxon>
        <taxon>Mytilinidiales</taxon>
        <taxon>Mytilinidiaceae</taxon>
        <taxon>Lophium</taxon>
    </lineage>
</organism>
<reference evidence="2" key="1">
    <citation type="journal article" date="2020" name="Stud. Mycol.">
        <title>101 Dothideomycetes genomes: a test case for predicting lifestyles and emergence of pathogens.</title>
        <authorList>
            <person name="Haridas S."/>
            <person name="Albert R."/>
            <person name="Binder M."/>
            <person name="Bloem J."/>
            <person name="Labutti K."/>
            <person name="Salamov A."/>
            <person name="Andreopoulos B."/>
            <person name="Baker S."/>
            <person name="Barry K."/>
            <person name="Bills G."/>
            <person name="Bluhm B."/>
            <person name="Cannon C."/>
            <person name="Castanera R."/>
            <person name="Culley D."/>
            <person name="Daum C."/>
            <person name="Ezra D."/>
            <person name="Gonzalez J."/>
            <person name="Henrissat B."/>
            <person name="Kuo A."/>
            <person name="Liang C."/>
            <person name="Lipzen A."/>
            <person name="Lutzoni F."/>
            <person name="Magnuson J."/>
            <person name="Mondo S."/>
            <person name="Nolan M."/>
            <person name="Ohm R."/>
            <person name="Pangilinan J."/>
            <person name="Park H.-J."/>
            <person name="Ramirez L."/>
            <person name="Alfaro M."/>
            <person name="Sun H."/>
            <person name="Tritt A."/>
            <person name="Yoshinaga Y."/>
            <person name="Zwiers L.-H."/>
            <person name="Turgeon B."/>
            <person name="Goodwin S."/>
            <person name="Spatafora J."/>
            <person name="Crous P."/>
            <person name="Grigoriev I."/>
        </authorList>
    </citation>
    <scope>NUCLEOTIDE SEQUENCE</scope>
    <source>
        <strain evidence="2">CBS 269.34</strain>
    </source>
</reference>
<feature type="compositionally biased region" description="Basic and acidic residues" evidence="1">
    <location>
        <begin position="79"/>
        <end position="89"/>
    </location>
</feature>
<dbReference type="InterPro" id="IPR038883">
    <property type="entry name" value="AN11006-like"/>
</dbReference>
<keyword evidence="3" id="KW-1185">Reference proteome</keyword>
<dbReference type="PANTHER" id="PTHR42085">
    <property type="entry name" value="F-BOX DOMAIN-CONTAINING PROTEIN"/>
    <property type="match status" value="1"/>
</dbReference>
<protein>
    <submittedName>
        <fullName evidence="2">Uncharacterized protein</fullName>
    </submittedName>
</protein>
<dbReference type="Proteomes" id="UP000799750">
    <property type="component" value="Unassembled WGS sequence"/>
</dbReference>
<feature type="compositionally biased region" description="Basic and acidic residues" evidence="1">
    <location>
        <begin position="1"/>
        <end position="13"/>
    </location>
</feature>
<accession>A0A6A6R1W3</accession>
<evidence type="ECO:0000256" key="1">
    <source>
        <dbReference type="SAM" id="MobiDB-lite"/>
    </source>
</evidence>
<evidence type="ECO:0000313" key="3">
    <source>
        <dbReference type="Proteomes" id="UP000799750"/>
    </source>
</evidence>
<feature type="compositionally biased region" description="Acidic residues" evidence="1">
    <location>
        <begin position="56"/>
        <end position="74"/>
    </location>
</feature>
<dbReference type="EMBL" id="MU004186">
    <property type="protein sequence ID" value="KAF2497833.1"/>
    <property type="molecule type" value="Genomic_DNA"/>
</dbReference>